<reference evidence="1 2" key="1">
    <citation type="submission" date="2016-10" db="EMBL/GenBank/DDBJ databases">
        <authorList>
            <person name="de Groot N.N."/>
        </authorList>
    </citation>
    <scope>NUCLEOTIDE SEQUENCE [LARGE SCALE GENOMIC DNA]</scope>
    <source>
        <strain evidence="1 2">CGMCC 1.10836</strain>
    </source>
</reference>
<dbReference type="OrthoDB" id="7644949at2"/>
<dbReference type="AlphaFoldDB" id="A0A1H8C7Y4"/>
<evidence type="ECO:0000313" key="2">
    <source>
        <dbReference type="Proteomes" id="UP000183002"/>
    </source>
</evidence>
<name>A0A1H8C7Y4_9RHOB</name>
<accession>A0A1H8C7Y4</accession>
<gene>
    <name evidence="1" type="ORF">SAMN05216227_100492</name>
</gene>
<proteinExistence type="predicted"/>
<dbReference type="EMBL" id="FOCO01000004">
    <property type="protein sequence ID" value="SEM91175.1"/>
    <property type="molecule type" value="Genomic_DNA"/>
</dbReference>
<sequence>MTVEMIDGVRVMRLNDHATRTAADDDMMTMVHLWRLLSGDNALRDATIAPRRYL</sequence>
<dbReference type="RefSeq" id="WP_156215033.1">
    <property type="nucleotide sequence ID" value="NZ_FOCO01000004.1"/>
</dbReference>
<dbReference type="STRING" id="1077947.SAMN05216227_100492"/>
<dbReference type="Proteomes" id="UP000183002">
    <property type="component" value="Unassembled WGS sequence"/>
</dbReference>
<protein>
    <submittedName>
        <fullName evidence="1">Uncharacterized protein</fullName>
    </submittedName>
</protein>
<keyword evidence="2" id="KW-1185">Reference proteome</keyword>
<organism evidence="1 2">
    <name type="scientific">Pseudorhodobacter antarcticus</name>
    <dbReference type="NCBI Taxonomy" id="1077947"/>
    <lineage>
        <taxon>Bacteria</taxon>
        <taxon>Pseudomonadati</taxon>
        <taxon>Pseudomonadota</taxon>
        <taxon>Alphaproteobacteria</taxon>
        <taxon>Rhodobacterales</taxon>
        <taxon>Paracoccaceae</taxon>
        <taxon>Pseudorhodobacter</taxon>
    </lineage>
</organism>
<evidence type="ECO:0000313" key="1">
    <source>
        <dbReference type="EMBL" id="SEM91175.1"/>
    </source>
</evidence>